<keyword evidence="3" id="KW-0732">Signal</keyword>
<feature type="signal peptide" evidence="3">
    <location>
        <begin position="1"/>
        <end position="21"/>
    </location>
</feature>
<dbReference type="AlphaFoldDB" id="A0A7C9FSH5"/>
<reference evidence="5 6" key="1">
    <citation type="submission" date="2019-10" db="EMBL/GenBank/DDBJ databases">
        <title>Draft Genome Sequence of Cytophagaceae sp. SJW1-29.</title>
        <authorList>
            <person name="Choi A."/>
        </authorList>
    </citation>
    <scope>NUCLEOTIDE SEQUENCE [LARGE SCALE GENOMIC DNA]</scope>
    <source>
        <strain evidence="5 6">SJW1-29</strain>
    </source>
</reference>
<organism evidence="5 6">
    <name type="scientific">Salmonirosea aquatica</name>
    <dbReference type="NCBI Taxonomy" id="2654236"/>
    <lineage>
        <taxon>Bacteria</taxon>
        <taxon>Pseudomonadati</taxon>
        <taxon>Bacteroidota</taxon>
        <taxon>Cytophagia</taxon>
        <taxon>Cytophagales</taxon>
        <taxon>Spirosomataceae</taxon>
        <taxon>Salmonirosea</taxon>
    </lineage>
</organism>
<dbReference type="RefSeq" id="WP_152762062.1">
    <property type="nucleotide sequence ID" value="NZ_WHLY01000002.1"/>
</dbReference>
<evidence type="ECO:0000256" key="1">
    <source>
        <dbReference type="ARBA" id="ARBA00010515"/>
    </source>
</evidence>
<dbReference type="InterPro" id="IPR002168">
    <property type="entry name" value="Lipase_GDXG_HIS_AS"/>
</dbReference>
<evidence type="ECO:0000313" key="5">
    <source>
        <dbReference type="EMBL" id="MPR35212.1"/>
    </source>
</evidence>
<dbReference type="EMBL" id="WHLY01000002">
    <property type="protein sequence ID" value="MPR35212.1"/>
    <property type="molecule type" value="Genomic_DNA"/>
</dbReference>
<evidence type="ECO:0000313" key="6">
    <source>
        <dbReference type="Proteomes" id="UP000479293"/>
    </source>
</evidence>
<dbReference type="InterPro" id="IPR049492">
    <property type="entry name" value="BD-FAE-like_dom"/>
</dbReference>
<evidence type="ECO:0000259" key="4">
    <source>
        <dbReference type="Pfam" id="PF20434"/>
    </source>
</evidence>
<feature type="domain" description="BD-FAE-like" evidence="4">
    <location>
        <begin position="77"/>
        <end position="270"/>
    </location>
</feature>
<dbReference type="InterPro" id="IPR029058">
    <property type="entry name" value="AB_hydrolase_fold"/>
</dbReference>
<dbReference type="GO" id="GO:0016787">
    <property type="term" value="F:hydrolase activity"/>
    <property type="evidence" value="ECO:0007669"/>
    <property type="project" value="UniProtKB-KW"/>
</dbReference>
<accession>A0A7C9FSH5</accession>
<comment type="caution">
    <text evidence="5">The sequence shown here is derived from an EMBL/GenBank/DDBJ whole genome shotgun (WGS) entry which is preliminary data.</text>
</comment>
<feature type="chain" id="PRO_5028837345" evidence="3">
    <location>
        <begin position="22"/>
        <end position="327"/>
    </location>
</feature>
<dbReference type="Proteomes" id="UP000479293">
    <property type="component" value="Unassembled WGS sequence"/>
</dbReference>
<evidence type="ECO:0000256" key="2">
    <source>
        <dbReference type="ARBA" id="ARBA00022801"/>
    </source>
</evidence>
<protein>
    <submittedName>
        <fullName evidence="5">Alpha/beta hydrolase fold domain-containing protein</fullName>
    </submittedName>
</protein>
<dbReference type="Pfam" id="PF20434">
    <property type="entry name" value="BD-FAE"/>
    <property type="match status" value="1"/>
</dbReference>
<dbReference type="PANTHER" id="PTHR48081">
    <property type="entry name" value="AB HYDROLASE SUPERFAMILY PROTEIN C4A8.06C"/>
    <property type="match status" value="1"/>
</dbReference>
<sequence>MRKTILLLVGTLFVTATYAQLSPTGGRDTSFTVRKSFVQEKKRYPEITLADSTLPPGVRIDKNIPYSTPMPGRDLVLDVYTPPQGTLRSRPAILMIHGGGWRSGDRSHNYPLAAQLAARGFVTVPIEYRLSTEALYPAAVHDLKAAVRWLRTHATTYGIDTSRIAVLGFSAGGQLAALIGSTNHNPAFEGVGDNPSPTSTVQAVVDIDGILAFIHPESGEGDDLRHISAATYWFGYSKTEKPDLWREASALTHADRNMPPILFINSGVDRMHAGRDDLITSLDKLGIYSEVHAFPDAPHTFLFFNPWFSPTVTYITDFLHRVFNAHK</sequence>
<gene>
    <name evidence="5" type="ORF">GBK04_18115</name>
</gene>
<proteinExistence type="inferred from homology"/>
<dbReference type="PROSITE" id="PS01173">
    <property type="entry name" value="LIPASE_GDXG_HIS"/>
    <property type="match status" value="1"/>
</dbReference>
<name>A0A7C9FSH5_9BACT</name>
<evidence type="ECO:0000256" key="3">
    <source>
        <dbReference type="SAM" id="SignalP"/>
    </source>
</evidence>
<dbReference type="PANTHER" id="PTHR48081:SF13">
    <property type="entry name" value="ALPHA_BETA HYDROLASE"/>
    <property type="match status" value="1"/>
</dbReference>
<dbReference type="InterPro" id="IPR050300">
    <property type="entry name" value="GDXG_lipolytic_enzyme"/>
</dbReference>
<dbReference type="SUPFAM" id="SSF53474">
    <property type="entry name" value="alpha/beta-Hydrolases"/>
    <property type="match status" value="1"/>
</dbReference>
<comment type="similarity">
    <text evidence="1">Belongs to the 'GDXG' lipolytic enzyme family.</text>
</comment>
<keyword evidence="2 5" id="KW-0378">Hydrolase</keyword>
<dbReference type="Gene3D" id="3.40.50.1820">
    <property type="entry name" value="alpha/beta hydrolase"/>
    <property type="match status" value="1"/>
</dbReference>
<keyword evidence="6" id="KW-1185">Reference proteome</keyword>